<dbReference type="GO" id="GO:0005525">
    <property type="term" value="F:GTP binding"/>
    <property type="evidence" value="ECO:0007669"/>
    <property type="project" value="UniProtKB-KW"/>
</dbReference>
<dbReference type="InterPro" id="IPR020602">
    <property type="entry name" value="GTP_CycHdrlase_I_dom"/>
</dbReference>
<dbReference type="EC" id="3.5.4.16" evidence="6"/>
<evidence type="ECO:0000256" key="2">
    <source>
        <dbReference type="ARBA" id="ARBA00005080"/>
    </source>
</evidence>
<keyword evidence="9" id="KW-1185">Reference proteome</keyword>
<dbReference type="UniPathway" id="UPA00848">
    <property type="reaction ID" value="UER00151"/>
</dbReference>
<dbReference type="RefSeq" id="WP_041016988.1">
    <property type="nucleotide sequence ID" value="NZ_CCEJ010000003.1"/>
</dbReference>
<evidence type="ECO:0000256" key="5">
    <source>
        <dbReference type="ARBA" id="ARBA00022801"/>
    </source>
</evidence>
<evidence type="ECO:0000313" key="8">
    <source>
        <dbReference type="EMBL" id="CDR33507.1"/>
    </source>
</evidence>
<keyword evidence="6" id="KW-0479">Metal-binding</keyword>
<dbReference type="AlphaFoldDB" id="A0A090CYC7"/>
<dbReference type="NCBIfam" id="NF006826">
    <property type="entry name" value="PRK09347.1-3"/>
    <property type="match status" value="1"/>
</dbReference>
<feature type="binding site" evidence="6">
    <location>
        <position position="112"/>
    </location>
    <ligand>
        <name>Zn(2+)</name>
        <dbReference type="ChEBI" id="CHEBI:29105"/>
    </ligand>
</feature>
<dbReference type="FunFam" id="3.30.1130.10:FF:000001">
    <property type="entry name" value="GTP cyclohydrolase 1"/>
    <property type="match status" value="1"/>
</dbReference>
<dbReference type="NCBIfam" id="TIGR00063">
    <property type="entry name" value="folE"/>
    <property type="match status" value="1"/>
</dbReference>
<dbReference type="GO" id="GO:0006730">
    <property type="term" value="P:one-carbon metabolic process"/>
    <property type="evidence" value="ECO:0007669"/>
    <property type="project" value="UniProtKB-UniRule"/>
</dbReference>
<comment type="pathway">
    <text evidence="2 6">Cofactor biosynthesis; 7,8-dihydroneopterin triphosphate biosynthesis; 7,8-dihydroneopterin triphosphate from GTP: step 1/1.</text>
</comment>
<dbReference type="EMBL" id="CCEJ010000003">
    <property type="protein sequence ID" value="CDR33507.1"/>
    <property type="molecule type" value="Genomic_DNA"/>
</dbReference>
<comment type="caution">
    <text evidence="8">The sequence shown here is derived from an EMBL/GenBank/DDBJ whole genome shotgun (WGS) entry which is preliminary data.</text>
</comment>
<keyword evidence="5 6" id="KW-0378">Hydrolase</keyword>
<dbReference type="InterPro" id="IPR043134">
    <property type="entry name" value="GTP-CH-I_N"/>
</dbReference>
<dbReference type="GO" id="GO:0006729">
    <property type="term" value="P:tetrahydrobiopterin biosynthetic process"/>
    <property type="evidence" value="ECO:0007669"/>
    <property type="project" value="TreeGrafter"/>
</dbReference>
<protein>
    <recommendedName>
        <fullName evidence="6">GTP cyclohydrolase 1</fullName>
        <ecNumber evidence="6">3.5.4.16</ecNumber>
    </recommendedName>
    <alternativeName>
        <fullName evidence="6">GTP cyclohydrolase I</fullName>
        <shortName evidence="6">GTP-CH-I</shortName>
    </alternativeName>
</protein>
<dbReference type="PANTHER" id="PTHR11109:SF7">
    <property type="entry name" value="GTP CYCLOHYDROLASE 1"/>
    <property type="match status" value="1"/>
</dbReference>
<sequence>MKEDDFFYEEAIQTSFPYPKSKTAPKLSKQEKMDLIASRFRDIMIALGLDLDHPSLARTPERVAKMYVNEVFTGLDDTTFPSLSFVDNEFRNSENGNIVFIKVNFNSFCEHHFVPISGNAYVAYIPKDKVIGLSKIPRIVRFFAQRPQMQERLGAQISDSLQKILGTEDVAVCIAAKHYCMIARGIEDAVSHTITYVLKGAFEKDLKRREEFYQALKAKDLD</sequence>
<dbReference type="OrthoDB" id="9801207at2"/>
<dbReference type="eggNOG" id="COG0302">
    <property type="taxonomic scope" value="Bacteria"/>
</dbReference>
<evidence type="ECO:0000256" key="3">
    <source>
        <dbReference type="ARBA" id="ARBA00008085"/>
    </source>
</evidence>
<dbReference type="GO" id="GO:0046654">
    <property type="term" value="P:tetrahydrofolate biosynthetic process"/>
    <property type="evidence" value="ECO:0007669"/>
    <property type="project" value="UniProtKB-UniRule"/>
</dbReference>
<dbReference type="InterPro" id="IPR043133">
    <property type="entry name" value="GTP-CH-I_C/QueF"/>
</dbReference>
<dbReference type="Gene3D" id="1.10.286.10">
    <property type="match status" value="1"/>
</dbReference>
<dbReference type="NCBIfam" id="NF006824">
    <property type="entry name" value="PRK09347.1-1"/>
    <property type="match status" value="1"/>
</dbReference>
<dbReference type="SUPFAM" id="SSF55620">
    <property type="entry name" value="Tetrahydrobiopterin biosynthesis enzymes-like"/>
    <property type="match status" value="1"/>
</dbReference>
<organism evidence="8 9">
    <name type="scientific">Candidatus Criblamydia sequanensis CRIB-18</name>
    <dbReference type="NCBI Taxonomy" id="1437425"/>
    <lineage>
        <taxon>Bacteria</taxon>
        <taxon>Pseudomonadati</taxon>
        <taxon>Chlamydiota</taxon>
        <taxon>Chlamydiia</taxon>
        <taxon>Parachlamydiales</taxon>
        <taxon>Candidatus Criblamydiaceae</taxon>
        <taxon>Candidatus Criblamydia</taxon>
    </lineage>
</organism>
<keyword evidence="6" id="KW-0342">GTP-binding</keyword>
<dbReference type="STRING" id="1437425.CSEC_0674"/>
<evidence type="ECO:0000256" key="4">
    <source>
        <dbReference type="ARBA" id="ARBA00022563"/>
    </source>
</evidence>
<evidence type="ECO:0000256" key="1">
    <source>
        <dbReference type="ARBA" id="ARBA00001052"/>
    </source>
</evidence>
<dbReference type="InterPro" id="IPR001474">
    <property type="entry name" value="GTP_CycHdrlase_I"/>
</dbReference>
<gene>
    <name evidence="6 8" type="primary">folE</name>
    <name evidence="8" type="ORF">CSEC_0674</name>
</gene>
<comment type="catalytic activity">
    <reaction evidence="1 6">
        <text>GTP + H2O = 7,8-dihydroneopterin 3'-triphosphate + formate + H(+)</text>
        <dbReference type="Rhea" id="RHEA:17473"/>
        <dbReference type="ChEBI" id="CHEBI:15377"/>
        <dbReference type="ChEBI" id="CHEBI:15378"/>
        <dbReference type="ChEBI" id="CHEBI:15740"/>
        <dbReference type="ChEBI" id="CHEBI:37565"/>
        <dbReference type="ChEBI" id="CHEBI:58462"/>
        <dbReference type="EC" id="3.5.4.16"/>
    </reaction>
</comment>
<dbReference type="GO" id="GO:0005737">
    <property type="term" value="C:cytoplasm"/>
    <property type="evidence" value="ECO:0007669"/>
    <property type="project" value="TreeGrafter"/>
</dbReference>
<dbReference type="Proteomes" id="UP000031552">
    <property type="component" value="Unassembled WGS sequence"/>
</dbReference>
<feature type="binding site" evidence="6">
    <location>
        <position position="180"/>
    </location>
    <ligand>
        <name>Zn(2+)</name>
        <dbReference type="ChEBI" id="CHEBI:29105"/>
    </ligand>
</feature>
<evidence type="ECO:0000313" key="9">
    <source>
        <dbReference type="Proteomes" id="UP000031552"/>
    </source>
</evidence>
<feature type="binding site" evidence="6">
    <location>
        <position position="109"/>
    </location>
    <ligand>
        <name>Zn(2+)</name>
        <dbReference type="ChEBI" id="CHEBI:29105"/>
    </ligand>
</feature>
<evidence type="ECO:0000259" key="7">
    <source>
        <dbReference type="Pfam" id="PF01227"/>
    </source>
</evidence>
<dbReference type="Gene3D" id="3.30.1130.10">
    <property type="match status" value="1"/>
</dbReference>
<keyword evidence="6" id="KW-0547">Nucleotide-binding</keyword>
<dbReference type="PANTHER" id="PTHR11109">
    <property type="entry name" value="GTP CYCLOHYDROLASE I"/>
    <property type="match status" value="1"/>
</dbReference>
<accession>A0A090CYC7</accession>
<comment type="subunit">
    <text evidence="6">Homopolymer.</text>
</comment>
<proteinExistence type="inferred from homology"/>
<dbReference type="GO" id="GO:0003934">
    <property type="term" value="F:GTP cyclohydrolase I activity"/>
    <property type="evidence" value="ECO:0007669"/>
    <property type="project" value="UniProtKB-UniRule"/>
</dbReference>
<comment type="similarity">
    <text evidence="3 6">Belongs to the GTP cyclohydrolase I family.</text>
</comment>
<feature type="domain" description="GTP cyclohydrolase I" evidence="7">
    <location>
        <begin position="37"/>
        <end position="216"/>
    </location>
</feature>
<dbReference type="GO" id="GO:0008270">
    <property type="term" value="F:zinc ion binding"/>
    <property type="evidence" value="ECO:0007669"/>
    <property type="project" value="UniProtKB-UniRule"/>
</dbReference>
<keyword evidence="6" id="KW-0862">Zinc</keyword>
<reference evidence="8" key="1">
    <citation type="submission" date="2013-12" db="EMBL/GenBank/DDBJ databases">
        <authorList>
            <person name="Linke B."/>
        </authorList>
    </citation>
    <scope>NUCLEOTIDE SEQUENCE [LARGE SCALE GENOMIC DNA]</scope>
    <source>
        <strain evidence="8">CRIB-18</strain>
    </source>
</reference>
<reference evidence="8" key="2">
    <citation type="submission" date="2014-09" db="EMBL/GenBank/DDBJ databases">
        <title>Criblamydia sequanensis harbors a mega-plasmid encoding arsenite resistance.</title>
        <authorList>
            <person name="Bertelli C."/>
            <person name="Goesmann A."/>
            <person name="Greub G."/>
        </authorList>
    </citation>
    <scope>NUCLEOTIDE SEQUENCE [LARGE SCALE GENOMIC DNA]</scope>
    <source>
        <strain evidence="8">CRIB-18</strain>
    </source>
</reference>
<dbReference type="Pfam" id="PF01227">
    <property type="entry name" value="GTP_cyclohydroI"/>
    <property type="match status" value="1"/>
</dbReference>
<evidence type="ECO:0000256" key="6">
    <source>
        <dbReference type="HAMAP-Rule" id="MF_00223"/>
    </source>
</evidence>
<keyword evidence="4 6" id="KW-0554">One-carbon metabolism</keyword>
<name>A0A090CYC7_9BACT</name>
<dbReference type="HAMAP" id="MF_00223">
    <property type="entry name" value="FolE"/>
    <property type="match status" value="1"/>
</dbReference>